<dbReference type="AlphaFoldDB" id="A0A165HGD8"/>
<name>A0A165HGD8_9BASI</name>
<dbReference type="EMBL" id="KV423942">
    <property type="protein sequence ID" value="KZT59267.1"/>
    <property type="molecule type" value="Genomic_DNA"/>
</dbReference>
<feature type="compositionally biased region" description="Polar residues" evidence="3">
    <location>
        <begin position="174"/>
        <end position="195"/>
    </location>
</feature>
<evidence type="ECO:0000313" key="7">
    <source>
        <dbReference type="Proteomes" id="UP000076842"/>
    </source>
</evidence>
<protein>
    <recommendedName>
        <fullName evidence="2">SUZ RNA-binding domain-containing</fullName>
    </recommendedName>
</protein>
<proteinExistence type="inferred from homology"/>
<gene>
    <name evidence="6" type="ORF">CALCODRAFT_199120</name>
</gene>
<dbReference type="InterPro" id="IPR039228">
    <property type="entry name" value="SZRD1"/>
</dbReference>
<evidence type="ECO:0000256" key="1">
    <source>
        <dbReference type="ARBA" id="ARBA00007124"/>
    </source>
</evidence>
<organism evidence="6 7">
    <name type="scientific">Calocera cornea HHB12733</name>
    <dbReference type="NCBI Taxonomy" id="1353952"/>
    <lineage>
        <taxon>Eukaryota</taxon>
        <taxon>Fungi</taxon>
        <taxon>Dikarya</taxon>
        <taxon>Basidiomycota</taxon>
        <taxon>Agaricomycotina</taxon>
        <taxon>Dacrymycetes</taxon>
        <taxon>Dacrymycetales</taxon>
        <taxon>Dacrymycetaceae</taxon>
        <taxon>Calocera</taxon>
    </lineage>
</organism>
<feature type="compositionally biased region" description="Basic and acidic residues" evidence="3">
    <location>
        <begin position="156"/>
        <end position="165"/>
    </location>
</feature>
<comment type="similarity">
    <text evidence="1">Belongs to the SZRD1 family.</text>
</comment>
<evidence type="ECO:0000259" key="5">
    <source>
        <dbReference type="PROSITE" id="PS51938"/>
    </source>
</evidence>
<dbReference type="OrthoDB" id="5373615at2759"/>
<evidence type="ECO:0000256" key="3">
    <source>
        <dbReference type="SAM" id="MobiDB-lite"/>
    </source>
</evidence>
<feature type="region of interest" description="Disordered" evidence="3">
    <location>
        <begin position="1"/>
        <end position="227"/>
    </location>
</feature>
<evidence type="ECO:0000256" key="2">
    <source>
        <dbReference type="ARBA" id="ARBA00044802"/>
    </source>
</evidence>
<dbReference type="InterPro" id="IPR024771">
    <property type="entry name" value="SUZ"/>
</dbReference>
<sequence>MSSGSQNIGKWSNPIAGVGPRRPAGYTVPDDWDAETHAEDKDSREVWEEANTKAPMPQIVIAGSTSSAPPPTAFAPSMKILKRPQSASPKPAASSAPQKSLAEREAEYKAARERIFAAKPGTPSPSSSGVGTPSSSGTGTKGVSGAGADKTPNARSRPEKADKQLDTVVRQPRGPSSNSGRGFGNRRTQGVTRGSTPGGSGAQSPSSQAASPRTQTPAPSGHPEKRS</sequence>
<feature type="compositionally biased region" description="Basic and acidic residues" evidence="3">
    <location>
        <begin position="101"/>
        <end position="116"/>
    </location>
</feature>
<feature type="compositionally biased region" description="Low complexity" evidence="3">
    <location>
        <begin position="202"/>
        <end position="212"/>
    </location>
</feature>
<feature type="compositionally biased region" description="Low complexity" evidence="3">
    <location>
        <begin position="117"/>
        <end position="138"/>
    </location>
</feature>
<reference evidence="6 7" key="1">
    <citation type="journal article" date="2016" name="Mol. Biol. Evol.">
        <title>Comparative Genomics of Early-Diverging Mushroom-Forming Fungi Provides Insights into the Origins of Lignocellulose Decay Capabilities.</title>
        <authorList>
            <person name="Nagy L.G."/>
            <person name="Riley R."/>
            <person name="Tritt A."/>
            <person name="Adam C."/>
            <person name="Daum C."/>
            <person name="Floudas D."/>
            <person name="Sun H."/>
            <person name="Yadav J.S."/>
            <person name="Pangilinan J."/>
            <person name="Larsson K.H."/>
            <person name="Matsuura K."/>
            <person name="Barry K."/>
            <person name="Labutti K."/>
            <person name="Kuo R."/>
            <person name="Ohm R.A."/>
            <person name="Bhattacharya S.S."/>
            <person name="Shirouzu T."/>
            <person name="Yoshinaga Y."/>
            <person name="Martin F.M."/>
            <person name="Grigoriev I.V."/>
            <person name="Hibbett D.S."/>
        </authorList>
    </citation>
    <scope>NUCLEOTIDE SEQUENCE [LARGE SCALE GENOMIC DNA]</scope>
    <source>
        <strain evidence="6 7">HHB12733</strain>
    </source>
</reference>
<dbReference type="Pfam" id="PF12752">
    <property type="entry name" value="SUZ"/>
    <property type="match status" value="1"/>
</dbReference>
<feature type="domain" description="SUZ" evidence="4">
    <location>
        <begin position="55"/>
        <end position="120"/>
    </location>
</feature>
<dbReference type="PROSITE" id="PS51938">
    <property type="entry name" value="SUZ_C"/>
    <property type="match status" value="1"/>
</dbReference>
<evidence type="ECO:0000313" key="6">
    <source>
        <dbReference type="EMBL" id="KZT59267.1"/>
    </source>
</evidence>
<keyword evidence="7" id="KW-1185">Reference proteome</keyword>
<dbReference type="InterPro" id="IPR024642">
    <property type="entry name" value="SUZ-C"/>
</dbReference>
<feature type="domain" description="SUZ-C" evidence="5">
    <location>
        <begin position="147"/>
        <end position="187"/>
    </location>
</feature>
<dbReference type="STRING" id="1353952.A0A165HGD8"/>
<accession>A0A165HGD8</accession>
<dbReference type="PANTHER" id="PTHR31796:SF2">
    <property type="entry name" value="SUZ DOMAIN-CONTAINING PROTEIN 1"/>
    <property type="match status" value="1"/>
</dbReference>
<evidence type="ECO:0000259" key="4">
    <source>
        <dbReference type="PROSITE" id="PS51673"/>
    </source>
</evidence>
<dbReference type="PANTHER" id="PTHR31796">
    <property type="entry name" value="SUZ DOMAIN-CONTAINING PROTEIN 1"/>
    <property type="match status" value="1"/>
</dbReference>
<feature type="compositionally biased region" description="Basic and acidic residues" evidence="3">
    <location>
        <begin position="34"/>
        <end position="51"/>
    </location>
</feature>
<dbReference type="InParanoid" id="A0A165HGD8"/>
<feature type="compositionally biased region" description="Polar residues" evidence="3">
    <location>
        <begin position="1"/>
        <end position="10"/>
    </location>
</feature>
<feature type="compositionally biased region" description="Low complexity" evidence="3">
    <location>
        <begin position="84"/>
        <end position="100"/>
    </location>
</feature>
<dbReference type="Proteomes" id="UP000076842">
    <property type="component" value="Unassembled WGS sequence"/>
</dbReference>
<dbReference type="PROSITE" id="PS51673">
    <property type="entry name" value="SUZ"/>
    <property type="match status" value="1"/>
</dbReference>